<keyword evidence="2" id="KW-0812">Transmembrane</keyword>
<keyword evidence="2" id="KW-0472">Membrane</keyword>
<evidence type="ECO:0000256" key="2">
    <source>
        <dbReference type="SAM" id="Phobius"/>
    </source>
</evidence>
<sequence length="2399" mass="282755">MTKTDLSMFYPSLKITRLRREESKELVGSRVDLVDLIDGWSDHSKNKEDYLSKRKEARTELKRMQDIELQNAKKNPLQYYDTVMVKYFDKSQDTYKYLYESARKWKWTDDESKATIFILTPILNTRVDKLVNNYKYFKDEKHSNYAELTDRSYLSNIKRVENNLQFSEKVQKYPLQVNQPVLLKRLDNGNTDMKIYLEGTKDEQQRVKEWLLTWTSEESQRNSVIPETKYHLATIIKKKFYYLGDNYKDKIYNIYAGLCDQKGEVGSHIELEIVQKCQNFSSIDEAKQTIKPTENFFIFDEQSRYLNFEDKLFVKNWTKIDEVCDKIVATEYKAYSDISFLNAFNAVYFPNQARILFRSTLKFYYNEFEDQYCEFAGKYLGIKDDNLSLCVHPYYFTLVEVEKGQNLRYNQKFLIKIHNTDQYLRSTVTNDPGVSDVTLSVLDHKNMSEFYFHLSKTNFHTLDIKEVDRRLSEVRRGWMFTRTKTIKNDDHQTHFVLIYKEMRRIIHWFLKVIQKKEPNTFKDQFYSHMCINGYMFSSIKALKSVNKAFNFEQYLQILKNIRNQLVENGYDWSNIRAYKECYYSDCYEYILLAGCSDTEHDYSSILRKAINVITDRAQLENNDYRRIFMLQRILEANSQVMNCKDQGQDCYIYELQCFMPFIEYEFSKTNEADWDLNLLLGLMTNNYRDENCVWSNNRINFVVVNYICNQIEETVFNIEEFDIPLMLESSRKYRDKEVIKRLYKELYFAGRKEAYLMSTLQNTKFRELMLLIIYSTGIRVGLKENEAFTMKCNSLIDHYFEDSSESLHVQGLLLKLFHNTNVPKVEKELPSDEQFALCNLMLDHCLAKIVDFKEMLSDAKNESTYLSQSHKNGKSSKYSASERRNPSNLAHFRSKPNQARSHTNHNLSISATELHDKGRLFGSQNPHIENEFRSLNYPKNLNERPEHLQRDEAEDYSDFESIDNLYLSSETFSLINSMLQNIHYRQIALSKLRDQMSLPILTRFIEKLSRMKVLAIPHAFEFIKHTQLNNSELREANDALTNGMCDEVDVIALSYQREIVFSILNIIKLLFDIKDQAQHEGKYEEKLPLIEELLSKNLSDVAKNFTLSLQDAVIKWVDFEDEPQVSYQIFDIIIKLDSLKQETSDSCGKNLSSNQEIYELSLQVLPFFCHLQRSGINSVEVLQERIYEMHNTLENDLQNSTKLSKDLSRFHIQELRNLVLILIKANGLFQSRPDSDQQSVNTFYSFVLTSYQYLIFASCESEIAKFLWGFNRYFFTIHWKNKECNGLHIELLMKVLQMNGLDKMDIDSCRSFEAIASKLGHLFDSKIRKKVIEKQIPDNLRHKYKFEKNIIASNQELLEYFAEICNEHTPDDLKGKYQNFDDSKHFITVQDTHQVRHEELKTWCGIENMTSQVLDVMISQFLDDMKITKSGESRSCRKFQLFIDRLLIIIEKVEPRLETQEYILHAVVMIMQMLDNKKLMMNKEIKDMFYTEQATKAIFSLIIDGYNITDLAGKIRHLAYLILGKIIRLDILGARKAFRIWSHNKENKNTLFQRIINLANQFSTYFMNRELFKDIMYNIDLTYYKELILALKWLTLLLKNDKEMQNYMTHQDNSSKTQNLILPVIELLRVTVNSVNSEYVLDLWLVIINFIIETVNAKNHKYINQYASSGILKYSFMVLQCGLTKSEREFMSVINGKEIPPFDSELDCVWEDSQDRDYLFVVKKRKKYLLLKQRVMRMINNLLIPQTEHQINNYEHHKNINNLMTLMYVQYRILKYNHYTPGLFNSDSKVGDIYNIKIGFQCYYLISKIWANNGEPSLNIVQISDKESTLIKYWRVLTGVWFKLKNCTRRYQPITSTMYKPFLEDQTLCSQATQFFDSHSSRIEIVMPDGSSTRRNFHILPQFLAFTQDEKDRFWIDANLDNSKTVINSLVEFAEDKIDELSILQDIQTSFLCPRDLAMKTNWLTTFIKVLIIVMNFSLFFALEVNEGQTLDHPQLFGIDSDLTNTILYTLGFVILILFCYISLIQGIIVGKLQYTRAFSDHDESKKIKLHQKILKPLGYMLSNFEETMQCRGIWCLLLCVGFSLAGILSDFFWFSFTTIYLLSFSPQILEVINAVWEPRNRIISTILLSAVILYWFAIIAYVYFGSDFDQTVGSSNKTLRRCLAVIFDSWYKYGLGAFLSDNGKSAIMETVDEANQIKIRGPRMTFDFLFFFIVPTLLLSILSGIIIDNFGERRSHSDTINEKKSQRCFICGEDSSDISNFTNHSKYEHNLWDYMYYIGYIRSLGEAEMEDFRDIYVYNCVKKKDHSWFPSNRKESEQQPRKNEQEHEKLRQEVSAPSEGLNGSCTHELKGNNDDEIEQLREQFKDMNTQLQNLKTGNAKFYEEIRSSLSKILIQTSS</sequence>
<name>A0AAD1Y9H2_EUPCR</name>
<gene>
    <name evidence="3" type="ORF">ECRASSUSDP1_LOCUS28158</name>
</gene>
<keyword evidence="2" id="KW-1133">Transmembrane helix</keyword>
<dbReference type="Proteomes" id="UP001295684">
    <property type="component" value="Unassembled WGS sequence"/>
</dbReference>
<feature type="compositionally biased region" description="Basic and acidic residues" evidence="1">
    <location>
        <begin position="2313"/>
        <end position="2333"/>
    </location>
</feature>
<evidence type="ECO:0000313" key="4">
    <source>
        <dbReference type="Proteomes" id="UP001295684"/>
    </source>
</evidence>
<evidence type="ECO:0000313" key="3">
    <source>
        <dbReference type="EMBL" id="CAI2386536.1"/>
    </source>
</evidence>
<dbReference type="GO" id="GO:0006816">
    <property type="term" value="P:calcium ion transport"/>
    <property type="evidence" value="ECO:0007669"/>
    <property type="project" value="InterPro"/>
</dbReference>
<proteinExistence type="predicted"/>
<organism evidence="3 4">
    <name type="scientific">Euplotes crassus</name>
    <dbReference type="NCBI Taxonomy" id="5936"/>
    <lineage>
        <taxon>Eukaryota</taxon>
        <taxon>Sar</taxon>
        <taxon>Alveolata</taxon>
        <taxon>Ciliophora</taxon>
        <taxon>Intramacronucleata</taxon>
        <taxon>Spirotrichea</taxon>
        <taxon>Hypotrichia</taxon>
        <taxon>Euplotida</taxon>
        <taxon>Euplotidae</taxon>
        <taxon>Moneuplotes</taxon>
    </lineage>
</organism>
<dbReference type="PANTHER" id="PTHR13715">
    <property type="entry name" value="RYANODINE RECEPTOR AND IP3 RECEPTOR"/>
    <property type="match status" value="1"/>
</dbReference>
<reference evidence="3" key="1">
    <citation type="submission" date="2023-07" db="EMBL/GenBank/DDBJ databases">
        <authorList>
            <consortium name="AG Swart"/>
            <person name="Singh M."/>
            <person name="Singh A."/>
            <person name="Seah K."/>
            <person name="Emmerich C."/>
        </authorList>
    </citation>
    <scope>NUCLEOTIDE SEQUENCE</scope>
    <source>
        <strain evidence="3">DP1</strain>
    </source>
</reference>
<feature type="region of interest" description="Disordered" evidence="1">
    <location>
        <begin position="2309"/>
        <end position="2354"/>
    </location>
</feature>
<feature type="transmembrane region" description="Helical" evidence="2">
    <location>
        <begin position="2074"/>
        <end position="2103"/>
    </location>
</feature>
<evidence type="ECO:0000256" key="1">
    <source>
        <dbReference type="SAM" id="MobiDB-lite"/>
    </source>
</evidence>
<dbReference type="EMBL" id="CAMPGE010029054">
    <property type="protein sequence ID" value="CAI2386536.1"/>
    <property type="molecule type" value="Genomic_DNA"/>
</dbReference>
<feature type="compositionally biased region" description="Polar residues" evidence="1">
    <location>
        <begin position="863"/>
        <end position="879"/>
    </location>
</feature>
<feature type="region of interest" description="Disordered" evidence="1">
    <location>
        <begin position="863"/>
        <end position="903"/>
    </location>
</feature>
<accession>A0AAD1Y9H2</accession>
<dbReference type="InterPro" id="IPR015925">
    <property type="entry name" value="Ryanodine_IP3_receptor"/>
</dbReference>
<protein>
    <submittedName>
        <fullName evidence="3">Uncharacterized protein</fullName>
    </submittedName>
</protein>
<feature type="transmembrane region" description="Helical" evidence="2">
    <location>
        <begin position="2209"/>
        <end position="2228"/>
    </location>
</feature>
<dbReference type="PANTHER" id="PTHR13715:SF99">
    <property type="entry name" value="INOSITOL 1,4,5-TRISPHOSPHATE RECEPTOR-LIKE PROTEIN A"/>
    <property type="match status" value="1"/>
</dbReference>
<comment type="caution">
    <text evidence="3">The sequence shown here is derived from an EMBL/GenBank/DDBJ whole genome shotgun (WGS) entry which is preliminary data.</text>
</comment>
<feature type="transmembrane region" description="Helical" evidence="2">
    <location>
        <begin position="2123"/>
        <end position="2145"/>
    </location>
</feature>
<dbReference type="Gene3D" id="1.10.287.70">
    <property type="match status" value="1"/>
</dbReference>
<feature type="transmembrane region" description="Helical" evidence="2">
    <location>
        <begin position="2007"/>
        <end position="2030"/>
    </location>
</feature>
<keyword evidence="4" id="KW-1185">Reference proteome</keyword>